<organism evidence="1 2">
    <name type="scientific">Clostridium bornimense</name>
    <dbReference type="NCBI Taxonomy" id="1216932"/>
    <lineage>
        <taxon>Bacteria</taxon>
        <taxon>Bacillati</taxon>
        <taxon>Bacillota</taxon>
        <taxon>Clostridia</taxon>
        <taxon>Eubacteriales</taxon>
        <taxon>Clostridiaceae</taxon>
        <taxon>Clostridium</taxon>
    </lineage>
</organism>
<name>W6RZW6_9CLOT</name>
<accession>W6RZW6</accession>
<dbReference type="Proteomes" id="UP000019426">
    <property type="component" value="Chromosome M2/40_rep2"/>
</dbReference>
<evidence type="ECO:0000313" key="2">
    <source>
        <dbReference type="Proteomes" id="UP000019426"/>
    </source>
</evidence>
<sequence>MNKNSRDKLKELTLIGRSFDKREEEFSKEEYREWLYQCERYIYINYNFKNSMEIKRVGFMFNSLEGQGLHRYILSVLENIEMIKV</sequence>
<keyword evidence="2" id="KW-1185">Reference proteome</keyword>
<evidence type="ECO:0000313" key="1">
    <source>
        <dbReference type="EMBL" id="CDM70201.1"/>
    </source>
</evidence>
<dbReference type="RefSeq" id="WP_044040341.1">
    <property type="nucleotide sequence ID" value="NZ_HG917869.1"/>
</dbReference>
<protein>
    <submittedName>
        <fullName evidence="1">Uncharacterized protein</fullName>
    </submittedName>
</protein>
<dbReference type="HOGENOM" id="CLU_2506829_0_0_9"/>
<gene>
    <name evidence="1" type="ORF">CM240_3084</name>
</gene>
<reference evidence="1 2" key="1">
    <citation type="submission" date="2013-11" db="EMBL/GenBank/DDBJ databases">
        <title>Complete genome sequence of Clostridum sp. M2/40.</title>
        <authorList>
            <person name="Wibberg D."/>
            <person name="Puehler A."/>
            <person name="Schlueter A."/>
        </authorList>
    </citation>
    <scope>NUCLEOTIDE SEQUENCE [LARGE SCALE GENOMIC DNA]</scope>
    <source>
        <strain evidence="2">M2/40</strain>
    </source>
</reference>
<dbReference type="STRING" id="1216932.CM240_3084"/>
<dbReference type="EMBL" id="HG917869">
    <property type="protein sequence ID" value="CDM70201.1"/>
    <property type="molecule type" value="Genomic_DNA"/>
</dbReference>
<dbReference type="KEGG" id="clt:CM240_3084"/>
<dbReference type="AlphaFoldDB" id="W6RZW6"/>
<proteinExistence type="predicted"/>
<dbReference type="PATRIC" id="fig|1216932.3.peg.3050"/>